<proteinExistence type="predicted"/>
<feature type="non-terminal residue" evidence="2">
    <location>
        <position position="57"/>
    </location>
</feature>
<feature type="region of interest" description="Disordered" evidence="1">
    <location>
        <begin position="1"/>
        <end position="22"/>
    </location>
</feature>
<protein>
    <submittedName>
        <fullName evidence="2">PhoH family protein</fullName>
    </submittedName>
</protein>
<dbReference type="Proteomes" id="UP000523795">
    <property type="component" value="Unassembled WGS sequence"/>
</dbReference>
<name>A0ABX1JJL4_9MICC</name>
<reference evidence="2 3" key="1">
    <citation type="submission" date="2020-04" db="EMBL/GenBank/DDBJ databases">
        <authorList>
            <person name="Liu S."/>
        </authorList>
    </citation>
    <scope>NUCLEOTIDE SEQUENCE [LARGE SCALE GENOMIC DNA]</scope>
    <source>
        <strain evidence="2 3">CGMCC 1.15091</strain>
    </source>
</reference>
<comment type="caution">
    <text evidence="2">The sequence shown here is derived from an EMBL/GenBank/DDBJ whole genome shotgun (WGS) entry which is preliminary data.</text>
</comment>
<keyword evidence="3" id="KW-1185">Reference proteome</keyword>
<organism evidence="2 3">
    <name type="scientific">Arthrobacter deserti</name>
    <dbReference type="NCBI Taxonomy" id="1742687"/>
    <lineage>
        <taxon>Bacteria</taxon>
        <taxon>Bacillati</taxon>
        <taxon>Actinomycetota</taxon>
        <taxon>Actinomycetes</taxon>
        <taxon>Micrococcales</taxon>
        <taxon>Micrococcaceae</taxon>
        <taxon>Arthrobacter</taxon>
    </lineage>
</organism>
<dbReference type="EMBL" id="JAAZSR010000011">
    <property type="protein sequence ID" value="NKX49323.1"/>
    <property type="molecule type" value="Genomic_DNA"/>
</dbReference>
<evidence type="ECO:0000313" key="2">
    <source>
        <dbReference type="EMBL" id="NKX49323.1"/>
    </source>
</evidence>
<gene>
    <name evidence="2" type="ORF">HER39_01750</name>
</gene>
<accession>A0ABX1JJL4</accession>
<evidence type="ECO:0000256" key="1">
    <source>
        <dbReference type="SAM" id="MobiDB-lite"/>
    </source>
</evidence>
<evidence type="ECO:0000313" key="3">
    <source>
        <dbReference type="Proteomes" id="UP000523795"/>
    </source>
</evidence>
<sequence length="57" mass="6490">MSETRLDVGPLGSSSRSVQFESPEHMVRTLGAHDEVLRMIESEFRDIDFLVRGNELL</sequence>